<gene>
    <name evidence="2" type="ORF">EJ02DRAFT_333457</name>
</gene>
<accession>A0A6A5T6J6</accession>
<name>A0A6A5T6J6_9PLEO</name>
<protein>
    <submittedName>
        <fullName evidence="2">Uncharacterized protein</fullName>
    </submittedName>
</protein>
<dbReference type="EMBL" id="ML975997">
    <property type="protein sequence ID" value="KAF1947820.1"/>
    <property type="molecule type" value="Genomic_DNA"/>
</dbReference>
<keyword evidence="3" id="KW-1185">Reference proteome</keyword>
<feature type="non-terminal residue" evidence="2">
    <location>
        <position position="1"/>
    </location>
</feature>
<sequence>GQVVVACKLKADDLQTVWFPGRPGGGQAVRQICTVEKITHGRAQARGHRGRGDLSNRGAAGAAQTDVQRTSYTSGASERLLGARGWIWGSS</sequence>
<feature type="region of interest" description="Disordered" evidence="1">
    <location>
        <begin position="41"/>
        <end position="71"/>
    </location>
</feature>
<reference evidence="2" key="1">
    <citation type="journal article" date="2020" name="Stud. Mycol.">
        <title>101 Dothideomycetes genomes: a test case for predicting lifestyles and emergence of pathogens.</title>
        <authorList>
            <person name="Haridas S."/>
            <person name="Albert R."/>
            <person name="Binder M."/>
            <person name="Bloem J."/>
            <person name="Labutti K."/>
            <person name="Salamov A."/>
            <person name="Andreopoulos B."/>
            <person name="Baker S."/>
            <person name="Barry K."/>
            <person name="Bills G."/>
            <person name="Bluhm B."/>
            <person name="Cannon C."/>
            <person name="Castanera R."/>
            <person name="Culley D."/>
            <person name="Daum C."/>
            <person name="Ezra D."/>
            <person name="Gonzalez J."/>
            <person name="Henrissat B."/>
            <person name="Kuo A."/>
            <person name="Liang C."/>
            <person name="Lipzen A."/>
            <person name="Lutzoni F."/>
            <person name="Magnuson J."/>
            <person name="Mondo S."/>
            <person name="Nolan M."/>
            <person name="Ohm R."/>
            <person name="Pangilinan J."/>
            <person name="Park H.-J."/>
            <person name="Ramirez L."/>
            <person name="Alfaro M."/>
            <person name="Sun H."/>
            <person name="Tritt A."/>
            <person name="Yoshinaga Y."/>
            <person name="Zwiers L.-H."/>
            <person name="Turgeon B."/>
            <person name="Goodwin S."/>
            <person name="Spatafora J."/>
            <person name="Crous P."/>
            <person name="Grigoriev I."/>
        </authorList>
    </citation>
    <scope>NUCLEOTIDE SEQUENCE</scope>
    <source>
        <strain evidence="2">CBS 161.51</strain>
    </source>
</reference>
<organism evidence="2 3">
    <name type="scientific">Clathrospora elynae</name>
    <dbReference type="NCBI Taxonomy" id="706981"/>
    <lineage>
        <taxon>Eukaryota</taxon>
        <taxon>Fungi</taxon>
        <taxon>Dikarya</taxon>
        <taxon>Ascomycota</taxon>
        <taxon>Pezizomycotina</taxon>
        <taxon>Dothideomycetes</taxon>
        <taxon>Pleosporomycetidae</taxon>
        <taxon>Pleosporales</taxon>
        <taxon>Diademaceae</taxon>
        <taxon>Clathrospora</taxon>
    </lineage>
</organism>
<proteinExistence type="predicted"/>
<dbReference type="AlphaFoldDB" id="A0A6A5T6J6"/>
<evidence type="ECO:0000256" key="1">
    <source>
        <dbReference type="SAM" id="MobiDB-lite"/>
    </source>
</evidence>
<evidence type="ECO:0000313" key="2">
    <source>
        <dbReference type="EMBL" id="KAF1947820.1"/>
    </source>
</evidence>
<evidence type="ECO:0000313" key="3">
    <source>
        <dbReference type="Proteomes" id="UP000800038"/>
    </source>
</evidence>
<dbReference type="Proteomes" id="UP000800038">
    <property type="component" value="Unassembled WGS sequence"/>
</dbReference>